<dbReference type="InterPro" id="IPR000182">
    <property type="entry name" value="GNAT_dom"/>
</dbReference>
<dbReference type="PANTHER" id="PTHR43420:SF52">
    <property type="entry name" value="N-ACETYLTRANSFERASE YODP"/>
    <property type="match status" value="1"/>
</dbReference>
<evidence type="ECO:0000256" key="1">
    <source>
        <dbReference type="ARBA" id="ARBA00022679"/>
    </source>
</evidence>
<dbReference type="InterPro" id="IPR016181">
    <property type="entry name" value="Acyl_CoA_acyltransferase"/>
</dbReference>
<dbReference type="PROSITE" id="PS51186">
    <property type="entry name" value="GNAT"/>
    <property type="match status" value="1"/>
</dbReference>
<proteinExistence type="predicted"/>
<dbReference type="RefSeq" id="WP_161902805.1">
    <property type="nucleotide sequence ID" value="NZ_MAEL01000052.1"/>
</dbReference>
<evidence type="ECO:0000259" key="3">
    <source>
        <dbReference type="PROSITE" id="PS51186"/>
    </source>
</evidence>
<evidence type="ECO:0000313" key="4">
    <source>
        <dbReference type="EMBL" id="KAF1302405.1"/>
    </source>
</evidence>
<accession>A0ABQ6YX55</accession>
<comment type="caution">
    <text evidence="4">The sequence shown here is derived from an EMBL/GenBank/DDBJ whole genome shotgun (WGS) entry which is preliminary data.</text>
</comment>
<dbReference type="PANTHER" id="PTHR43420">
    <property type="entry name" value="ACETYLTRANSFERASE"/>
    <property type="match status" value="1"/>
</dbReference>
<keyword evidence="2" id="KW-0012">Acyltransferase</keyword>
<dbReference type="CDD" id="cd04301">
    <property type="entry name" value="NAT_SF"/>
    <property type="match status" value="1"/>
</dbReference>
<feature type="domain" description="N-acetyltransferase" evidence="3">
    <location>
        <begin position="1"/>
        <end position="186"/>
    </location>
</feature>
<sequence length="186" mass="20989">MIRFATKQDAKAIAKLVLIILKDMELPFVQQVGDQETISILAEAVNDPTYRYGYQRGLVNEIDGQVAGVAFGYPSEDEPQIDEAFSRVLLARGMDDQRLFLDPETLPDEWYLDTICVDEKFRGQGVGSELLDALPTIAQREGKHRIGLCVDLANPNAQRLYERKGFVVVGQQVLSGHDYYHMQKKI</sequence>
<dbReference type="Pfam" id="PF00583">
    <property type="entry name" value="Acetyltransf_1"/>
    <property type="match status" value="1"/>
</dbReference>
<gene>
    <name evidence="4" type="ORF">BAU17_09115</name>
</gene>
<evidence type="ECO:0000256" key="2">
    <source>
        <dbReference type="ARBA" id="ARBA00023315"/>
    </source>
</evidence>
<keyword evidence="1" id="KW-0808">Transferase</keyword>
<dbReference type="InterPro" id="IPR050680">
    <property type="entry name" value="YpeA/RimI_acetyltransf"/>
</dbReference>
<organism evidence="4 5">
    <name type="scientific">Candidatus Enterococcus willemsii</name>
    <dbReference type="NCBI Taxonomy" id="1857215"/>
    <lineage>
        <taxon>Bacteria</taxon>
        <taxon>Bacillati</taxon>
        <taxon>Bacillota</taxon>
        <taxon>Bacilli</taxon>
        <taxon>Lactobacillales</taxon>
        <taxon>Enterococcaceae</taxon>
        <taxon>Enterococcus</taxon>
    </lineage>
</organism>
<protein>
    <submittedName>
        <fullName evidence="4">GNAT family acetyltransferase</fullName>
    </submittedName>
</protein>
<dbReference type="SUPFAM" id="SSF55729">
    <property type="entry name" value="Acyl-CoA N-acyltransferases (Nat)"/>
    <property type="match status" value="1"/>
</dbReference>
<dbReference type="EMBL" id="MAEL01000052">
    <property type="protein sequence ID" value="KAF1302405.1"/>
    <property type="molecule type" value="Genomic_DNA"/>
</dbReference>
<name>A0ABQ6YX55_9ENTE</name>
<dbReference type="Proteomes" id="UP000782705">
    <property type="component" value="Unassembled WGS sequence"/>
</dbReference>
<reference evidence="4 5" key="1">
    <citation type="submission" date="2016-06" db="EMBL/GenBank/DDBJ databases">
        <title>Four novel species of enterococci isolated from chicken manure.</title>
        <authorList>
            <person name="Van Tyne D."/>
        </authorList>
    </citation>
    <scope>NUCLEOTIDE SEQUENCE [LARGE SCALE GENOMIC DNA]</scope>
    <source>
        <strain evidence="4 5">CU12B</strain>
    </source>
</reference>
<dbReference type="Gene3D" id="3.40.630.30">
    <property type="match status" value="1"/>
</dbReference>
<keyword evidence="5" id="KW-1185">Reference proteome</keyword>
<evidence type="ECO:0000313" key="5">
    <source>
        <dbReference type="Proteomes" id="UP000782705"/>
    </source>
</evidence>